<dbReference type="OrthoDB" id="5402455at2"/>
<name>D6Z2S5_DESAT</name>
<protein>
    <recommendedName>
        <fullName evidence="4">YfaZ family protein</fullName>
    </recommendedName>
</protein>
<dbReference type="InterPro" id="IPR009998">
    <property type="entry name" value="YfaZ"/>
</dbReference>
<organism evidence="2 3">
    <name type="scientific">Desulfurivibrio alkaliphilus (strain DSM 19089 / UNIQEM U267 / AHT2)</name>
    <dbReference type="NCBI Taxonomy" id="589865"/>
    <lineage>
        <taxon>Bacteria</taxon>
        <taxon>Pseudomonadati</taxon>
        <taxon>Thermodesulfobacteriota</taxon>
        <taxon>Desulfobulbia</taxon>
        <taxon>Desulfobulbales</taxon>
        <taxon>Desulfobulbaceae</taxon>
        <taxon>Desulfurivibrio</taxon>
    </lineage>
</organism>
<dbReference type="HOGENOM" id="CLU_1432429_0_0_7"/>
<keyword evidence="3" id="KW-1185">Reference proteome</keyword>
<feature type="chain" id="PRO_5003091269" description="YfaZ family protein" evidence="1">
    <location>
        <begin position="23"/>
        <end position="189"/>
    </location>
</feature>
<accession>D6Z2S5</accession>
<dbReference type="AlphaFoldDB" id="D6Z2S5"/>
<evidence type="ECO:0000313" key="3">
    <source>
        <dbReference type="Proteomes" id="UP000001508"/>
    </source>
</evidence>
<gene>
    <name evidence="2" type="ordered locus">DaAHT2_1152</name>
</gene>
<feature type="signal peptide" evidence="1">
    <location>
        <begin position="1"/>
        <end position="22"/>
    </location>
</feature>
<dbReference type="EMBL" id="CP001940">
    <property type="protein sequence ID" value="ADH85850.1"/>
    <property type="molecule type" value="Genomic_DNA"/>
</dbReference>
<dbReference type="Pfam" id="PF07437">
    <property type="entry name" value="YfaZ"/>
    <property type="match status" value="1"/>
</dbReference>
<reference evidence="3" key="1">
    <citation type="submission" date="2010-02" db="EMBL/GenBank/DDBJ databases">
        <title>Complete sequence of Desulfurivibrio alkaliphilus AHT2.</title>
        <authorList>
            <consortium name="US DOE Joint Genome Institute"/>
            <person name="Pitluck S."/>
            <person name="Chertkov O."/>
            <person name="Detter J.C."/>
            <person name="Han C."/>
            <person name="Tapia R."/>
            <person name="Larimer F."/>
            <person name="Land M."/>
            <person name="Hauser L."/>
            <person name="Kyrpides N."/>
            <person name="Mikhailova N."/>
            <person name="Sorokin D.Y."/>
            <person name="Muyzer G."/>
            <person name="Woyke T."/>
        </authorList>
    </citation>
    <scope>NUCLEOTIDE SEQUENCE [LARGE SCALE GENOMIC DNA]</scope>
    <source>
        <strain evidence="3">DSM 19089 / UNIQEM U267 / AHT2</strain>
    </source>
</reference>
<evidence type="ECO:0000256" key="1">
    <source>
        <dbReference type="SAM" id="SignalP"/>
    </source>
</evidence>
<dbReference type="InParanoid" id="D6Z2S5"/>
<dbReference type="RefSeq" id="WP_013163379.1">
    <property type="nucleotide sequence ID" value="NC_014216.1"/>
</dbReference>
<proteinExistence type="predicted"/>
<dbReference type="Proteomes" id="UP000001508">
    <property type="component" value="Chromosome"/>
</dbReference>
<evidence type="ECO:0000313" key="2">
    <source>
        <dbReference type="EMBL" id="ADH85850.1"/>
    </source>
</evidence>
<sequence length="189" mass="20957">MKKLVTAALVALTMTGAQQAQAASFDLNLNDYSVQAKLAGPVANDAQLHLRFLYNDKRSLTMSSADLEFQAMIEEAPGFGIGLGVGVLGGRKKSSKANQDMLGVPVGLRFYFQPAGAENLEFQGKVFYTPKLLSFADLDRMLERRARIGYAISPTVQIYIEYQHIRANFDDLNNRTIDNNIRVGFKARF</sequence>
<dbReference type="KEGG" id="dak:DaAHT2_1152"/>
<dbReference type="eggNOG" id="ENOG5033P3V">
    <property type="taxonomic scope" value="Bacteria"/>
</dbReference>
<dbReference type="STRING" id="589865.DaAHT2_1152"/>
<keyword evidence="1" id="KW-0732">Signal</keyword>
<evidence type="ECO:0008006" key="4">
    <source>
        <dbReference type="Google" id="ProtNLM"/>
    </source>
</evidence>